<name>A0ABR5ISN4_9ACTN</name>
<feature type="transmembrane region" description="Helical" evidence="1">
    <location>
        <begin position="47"/>
        <end position="68"/>
    </location>
</feature>
<accession>A0ABR5ISN4</accession>
<evidence type="ECO:0000313" key="4">
    <source>
        <dbReference type="Proteomes" id="UP000037020"/>
    </source>
</evidence>
<sequence length="243" mass="25667">MSTSALSYGSASAPAAAPAVPAAPVDAEAERVGFWRAPFAAVTYREIGYVLASMPIAVVGFLFAVGLFSIGVTLAITVLGLPVLAGLLAGARGLGAAERRRAARKLGLEVAAPAPVAKPHAAGFWAAQRARLGDAAGWRAFLFQVVMFPWRMVSFVVTTSVLLVGWALALLPAYNWVFPHYVGWPGYRVYDFTSGGAHHQYYLTSPFQLAAVSLAGLLIVFLTPKLLRALTNVDRAAVRGLLG</sequence>
<feature type="transmembrane region" description="Helical" evidence="1">
    <location>
        <begin position="201"/>
        <end position="222"/>
    </location>
</feature>
<keyword evidence="1" id="KW-0812">Transmembrane</keyword>
<feature type="transmembrane region" description="Helical" evidence="1">
    <location>
        <begin position="152"/>
        <end position="174"/>
    </location>
</feature>
<dbReference type="Pfam" id="PF13796">
    <property type="entry name" value="Sensor"/>
    <property type="match status" value="1"/>
</dbReference>
<reference evidence="3 4" key="1">
    <citation type="submission" date="2015-07" db="EMBL/GenBank/DDBJ databases">
        <authorList>
            <person name="Ju K.-S."/>
            <person name="Doroghazi J.R."/>
            <person name="Metcalf W.W."/>
        </authorList>
    </citation>
    <scope>NUCLEOTIDE SEQUENCE [LARGE SCALE GENOMIC DNA]</scope>
    <source>
        <strain evidence="3 4">NRRL B-3589</strain>
    </source>
</reference>
<gene>
    <name evidence="3" type="ORF">ADK38_43825</name>
</gene>
<proteinExistence type="predicted"/>
<keyword evidence="1" id="KW-1133">Transmembrane helix</keyword>
<keyword evidence="4" id="KW-1185">Reference proteome</keyword>
<protein>
    <recommendedName>
        <fullName evidence="2">Putative sensor domain-containing protein</fullName>
    </recommendedName>
</protein>
<organism evidence="3 4">
    <name type="scientific">Streptomyces varsoviensis</name>
    <dbReference type="NCBI Taxonomy" id="67373"/>
    <lineage>
        <taxon>Bacteria</taxon>
        <taxon>Bacillati</taxon>
        <taxon>Actinomycetota</taxon>
        <taxon>Actinomycetes</taxon>
        <taxon>Kitasatosporales</taxon>
        <taxon>Streptomycetaceae</taxon>
        <taxon>Streptomyces</taxon>
    </lineage>
</organism>
<evidence type="ECO:0000256" key="1">
    <source>
        <dbReference type="SAM" id="Phobius"/>
    </source>
</evidence>
<feature type="domain" description="Putative sensor" evidence="2">
    <location>
        <begin position="49"/>
        <end position="242"/>
    </location>
</feature>
<evidence type="ECO:0000313" key="3">
    <source>
        <dbReference type="EMBL" id="KOG55125.1"/>
    </source>
</evidence>
<comment type="caution">
    <text evidence="3">The sequence shown here is derived from an EMBL/GenBank/DDBJ whole genome shotgun (WGS) entry which is preliminary data.</text>
</comment>
<evidence type="ECO:0000259" key="2">
    <source>
        <dbReference type="Pfam" id="PF13796"/>
    </source>
</evidence>
<dbReference type="Proteomes" id="UP000037020">
    <property type="component" value="Unassembled WGS sequence"/>
</dbReference>
<dbReference type="EMBL" id="LGUT01004300">
    <property type="protein sequence ID" value="KOG55125.1"/>
    <property type="molecule type" value="Genomic_DNA"/>
</dbReference>
<dbReference type="InterPro" id="IPR025828">
    <property type="entry name" value="Put_sensor_dom"/>
</dbReference>
<keyword evidence="1" id="KW-0472">Membrane</keyword>
<feature type="transmembrane region" description="Helical" evidence="1">
    <location>
        <begin position="74"/>
        <end position="95"/>
    </location>
</feature>